<dbReference type="RefSeq" id="WP_198944282.1">
    <property type="nucleotide sequence ID" value="NZ_LZZM01000036.1"/>
</dbReference>
<dbReference type="EMBL" id="LZZM01000036">
    <property type="protein sequence ID" value="OOM81994.1"/>
    <property type="molecule type" value="Genomic_DNA"/>
</dbReference>
<name>A0A1S8TW49_9CLOT</name>
<gene>
    <name evidence="1" type="ORF">CLPUN_06580</name>
</gene>
<evidence type="ECO:0000313" key="2">
    <source>
        <dbReference type="Proteomes" id="UP000190890"/>
    </source>
</evidence>
<keyword evidence="2" id="KW-1185">Reference proteome</keyword>
<dbReference type="Proteomes" id="UP000190890">
    <property type="component" value="Unassembled WGS sequence"/>
</dbReference>
<protein>
    <submittedName>
        <fullName evidence="1">Uncharacterized protein</fullName>
    </submittedName>
</protein>
<accession>A0A1S8TW49</accession>
<dbReference type="STRING" id="29367.CLPUN_06580"/>
<proteinExistence type="predicted"/>
<sequence length="131" mass="15676">MFIYILNLLNDSLKKKKNIYEREQLKREIINDTWYISEFGGIKKNFDIKIVTDKIKNIFEVLGKYNLTKQDSIGVLKKIIRNKNNIWILEYFYNGDDNIDDELEFVLNSIISNMFESIYRNRLVEKLGNVI</sequence>
<organism evidence="1 2">
    <name type="scientific">Clostridium puniceum</name>
    <dbReference type="NCBI Taxonomy" id="29367"/>
    <lineage>
        <taxon>Bacteria</taxon>
        <taxon>Bacillati</taxon>
        <taxon>Bacillota</taxon>
        <taxon>Clostridia</taxon>
        <taxon>Eubacteriales</taxon>
        <taxon>Clostridiaceae</taxon>
        <taxon>Clostridium</taxon>
    </lineage>
</organism>
<reference evidence="1 2" key="1">
    <citation type="submission" date="2016-05" db="EMBL/GenBank/DDBJ databases">
        <title>Microbial solvent formation.</title>
        <authorList>
            <person name="Poehlein A."/>
            <person name="Montoya Solano J.D."/>
            <person name="Flitsch S."/>
            <person name="Krabben P."/>
            <person name="Duerre P."/>
            <person name="Daniel R."/>
        </authorList>
    </citation>
    <scope>NUCLEOTIDE SEQUENCE [LARGE SCALE GENOMIC DNA]</scope>
    <source>
        <strain evidence="1 2">DSM 2619</strain>
    </source>
</reference>
<dbReference type="AlphaFoldDB" id="A0A1S8TW49"/>
<evidence type="ECO:0000313" key="1">
    <source>
        <dbReference type="EMBL" id="OOM81994.1"/>
    </source>
</evidence>
<comment type="caution">
    <text evidence="1">The sequence shown here is derived from an EMBL/GenBank/DDBJ whole genome shotgun (WGS) entry which is preliminary data.</text>
</comment>